<dbReference type="SUPFAM" id="SSF53383">
    <property type="entry name" value="PLP-dependent transferases"/>
    <property type="match status" value="1"/>
</dbReference>
<keyword evidence="8 12" id="KW-0663">Pyridoxal phosphate</keyword>
<feature type="domain" description="Aminotransferase class I/classII large" evidence="13">
    <location>
        <begin position="32"/>
        <end position="344"/>
    </location>
</feature>
<evidence type="ECO:0000259" key="13">
    <source>
        <dbReference type="Pfam" id="PF00155"/>
    </source>
</evidence>
<evidence type="ECO:0000313" key="15">
    <source>
        <dbReference type="Proteomes" id="UP001149140"/>
    </source>
</evidence>
<dbReference type="InterPro" id="IPR050087">
    <property type="entry name" value="AON_synthase_class-II"/>
</dbReference>
<comment type="pathway">
    <text evidence="2">Cofactor biosynthesis; biotin biosynthesis.</text>
</comment>
<evidence type="ECO:0000256" key="10">
    <source>
        <dbReference type="ARBA" id="ARBA00033381"/>
    </source>
</evidence>
<keyword evidence="7" id="KW-0093">Biotin biosynthesis</keyword>
<dbReference type="InterPro" id="IPR001917">
    <property type="entry name" value="Aminotrans_II_pyridoxalP_BS"/>
</dbReference>
<evidence type="ECO:0000256" key="3">
    <source>
        <dbReference type="ARBA" id="ARBA00010008"/>
    </source>
</evidence>
<dbReference type="Proteomes" id="UP001149140">
    <property type="component" value="Unassembled WGS sequence"/>
</dbReference>
<comment type="subunit">
    <text evidence="4">Homodimer.</text>
</comment>
<dbReference type="EC" id="2.3.1.47" evidence="5"/>
<dbReference type="RefSeq" id="WP_270039652.1">
    <property type="nucleotide sequence ID" value="NZ_JAPDOD010000006.1"/>
</dbReference>
<evidence type="ECO:0000256" key="9">
    <source>
        <dbReference type="ARBA" id="ARBA00032610"/>
    </source>
</evidence>
<evidence type="ECO:0000256" key="2">
    <source>
        <dbReference type="ARBA" id="ARBA00004746"/>
    </source>
</evidence>
<evidence type="ECO:0000256" key="4">
    <source>
        <dbReference type="ARBA" id="ARBA00011738"/>
    </source>
</evidence>
<evidence type="ECO:0000256" key="7">
    <source>
        <dbReference type="ARBA" id="ARBA00022756"/>
    </source>
</evidence>
<keyword evidence="15" id="KW-1185">Reference proteome</keyword>
<sequence>MRPLPLIDPSLHRELRTIESAQGPKVTLDGREVLLLCSNDYLGLAGDPRVRAAAARTAEQWGAGAGASPLLSGHMGIHAELEARLAELKGTEACVLFGSGFLANTGVIAALATDGIVASDALNHASIVDGCRLARAQTLIYPHGEVPQGADVIVTDAVFSMDGDIAPLEALVETGARVIVDEAHATGVIGPQGRGLVHELGLANEVITVGTLGKALGSYGAFVCCDAETADVLVNRARTLIYSTALPPPSIGAALQALELLPERVPRLHANARTLRAALHLPESDMPIVPLVFGSPEAALERSAAALEHGIFAQAIRPPTVPEGTSRLRLVATAAHDPADLERAGQILYENVMSETRYAVP</sequence>
<comment type="cofactor">
    <cofactor evidence="1 12">
        <name>pyridoxal 5'-phosphate</name>
        <dbReference type="ChEBI" id="CHEBI:597326"/>
    </cofactor>
</comment>
<dbReference type="EMBL" id="JAPDOD010000006">
    <property type="protein sequence ID" value="MDA0160681.1"/>
    <property type="molecule type" value="Genomic_DNA"/>
</dbReference>
<dbReference type="InterPro" id="IPR004839">
    <property type="entry name" value="Aminotransferase_I/II_large"/>
</dbReference>
<protein>
    <recommendedName>
        <fullName evidence="5">8-amino-7-oxononanoate synthase</fullName>
        <ecNumber evidence="5">2.3.1.47</ecNumber>
    </recommendedName>
    <alternativeName>
        <fullName evidence="9">7-keto-8-amino-pelargonic acid synthase</fullName>
    </alternativeName>
    <alternativeName>
        <fullName evidence="10">8-amino-7-ketopelargonate synthase</fullName>
    </alternativeName>
</protein>
<dbReference type="PANTHER" id="PTHR13693:SF100">
    <property type="entry name" value="8-AMINO-7-OXONONANOATE SYNTHASE"/>
    <property type="match status" value="1"/>
</dbReference>
<dbReference type="GO" id="GO:0030170">
    <property type="term" value="F:pyridoxal phosphate binding"/>
    <property type="evidence" value="ECO:0007669"/>
    <property type="project" value="InterPro"/>
</dbReference>
<dbReference type="InterPro" id="IPR015424">
    <property type="entry name" value="PyrdxlP-dep_Trfase"/>
</dbReference>
<dbReference type="Gene3D" id="3.90.1150.10">
    <property type="entry name" value="Aspartate Aminotransferase, domain 1"/>
    <property type="match status" value="1"/>
</dbReference>
<evidence type="ECO:0000256" key="5">
    <source>
        <dbReference type="ARBA" id="ARBA00013187"/>
    </source>
</evidence>
<evidence type="ECO:0000256" key="12">
    <source>
        <dbReference type="RuleBase" id="RU003693"/>
    </source>
</evidence>
<evidence type="ECO:0000256" key="8">
    <source>
        <dbReference type="ARBA" id="ARBA00022898"/>
    </source>
</evidence>
<keyword evidence="6" id="KW-0808">Transferase</keyword>
<reference evidence="14" key="1">
    <citation type="submission" date="2022-10" db="EMBL/GenBank/DDBJ databases">
        <title>The WGS of Solirubrobacter ginsenosidimutans DSM 21036.</title>
        <authorList>
            <person name="Jiang Z."/>
        </authorList>
    </citation>
    <scope>NUCLEOTIDE SEQUENCE</scope>
    <source>
        <strain evidence="14">DSM 21036</strain>
    </source>
</reference>
<dbReference type="InterPro" id="IPR015421">
    <property type="entry name" value="PyrdxlP-dep_Trfase_major"/>
</dbReference>
<comment type="similarity">
    <text evidence="3">Belongs to the class-II pyridoxal-phosphate-dependent aminotransferase family. BioF subfamily.</text>
</comment>
<comment type="catalytic activity">
    <reaction evidence="11">
        <text>6-carboxyhexanoyl-[ACP] + L-alanine + H(+) = (8S)-8-amino-7-oxononanoate + holo-[ACP] + CO2</text>
        <dbReference type="Rhea" id="RHEA:42288"/>
        <dbReference type="Rhea" id="RHEA-COMP:9685"/>
        <dbReference type="Rhea" id="RHEA-COMP:9955"/>
        <dbReference type="ChEBI" id="CHEBI:15378"/>
        <dbReference type="ChEBI" id="CHEBI:16526"/>
        <dbReference type="ChEBI" id="CHEBI:57972"/>
        <dbReference type="ChEBI" id="CHEBI:64479"/>
        <dbReference type="ChEBI" id="CHEBI:78846"/>
        <dbReference type="ChEBI" id="CHEBI:149468"/>
        <dbReference type="EC" id="2.3.1.47"/>
    </reaction>
</comment>
<evidence type="ECO:0000313" key="14">
    <source>
        <dbReference type="EMBL" id="MDA0160681.1"/>
    </source>
</evidence>
<name>A0A9X3S204_9ACTN</name>
<dbReference type="GO" id="GO:0009102">
    <property type="term" value="P:biotin biosynthetic process"/>
    <property type="evidence" value="ECO:0007669"/>
    <property type="project" value="UniProtKB-KW"/>
</dbReference>
<dbReference type="PANTHER" id="PTHR13693">
    <property type="entry name" value="CLASS II AMINOTRANSFERASE/8-AMINO-7-OXONONANOATE SYNTHASE"/>
    <property type="match status" value="1"/>
</dbReference>
<accession>A0A9X3S204</accession>
<dbReference type="GO" id="GO:0008710">
    <property type="term" value="F:8-amino-7-oxononanoate synthase activity"/>
    <property type="evidence" value="ECO:0007669"/>
    <property type="project" value="UniProtKB-EC"/>
</dbReference>
<dbReference type="Gene3D" id="3.40.640.10">
    <property type="entry name" value="Type I PLP-dependent aspartate aminotransferase-like (Major domain)"/>
    <property type="match status" value="1"/>
</dbReference>
<dbReference type="PROSITE" id="PS00599">
    <property type="entry name" value="AA_TRANSFER_CLASS_2"/>
    <property type="match status" value="1"/>
</dbReference>
<gene>
    <name evidence="14" type="ORF">OM076_10430</name>
</gene>
<evidence type="ECO:0000256" key="11">
    <source>
        <dbReference type="ARBA" id="ARBA00047715"/>
    </source>
</evidence>
<proteinExistence type="inferred from homology"/>
<comment type="caution">
    <text evidence="14">The sequence shown here is derived from an EMBL/GenBank/DDBJ whole genome shotgun (WGS) entry which is preliminary data.</text>
</comment>
<dbReference type="Pfam" id="PF00155">
    <property type="entry name" value="Aminotran_1_2"/>
    <property type="match status" value="1"/>
</dbReference>
<organism evidence="14 15">
    <name type="scientific">Solirubrobacter ginsenosidimutans</name>
    <dbReference type="NCBI Taxonomy" id="490573"/>
    <lineage>
        <taxon>Bacteria</taxon>
        <taxon>Bacillati</taxon>
        <taxon>Actinomycetota</taxon>
        <taxon>Thermoleophilia</taxon>
        <taxon>Solirubrobacterales</taxon>
        <taxon>Solirubrobacteraceae</taxon>
        <taxon>Solirubrobacter</taxon>
    </lineage>
</organism>
<dbReference type="InterPro" id="IPR015422">
    <property type="entry name" value="PyrdxlP-dep_Trfase_small"/>
</dbReference>
<evidence type="ECO:0000256" key="6">
    <source>
        <dbReference type="ARBA" id="ARBA00022679"/>
    </source>
</evidence>
<dbReference type="AlphaFoldDB" id="A0A9X3S204"/>
<evidence type="ECO:0000256" key="1">
    <source>
        <dbReference type="ARBA" id="ARBA00001933"/>
    </source>
</evidence>